<feature type="transmembrane region" description="Helical" evidence="2">
    <location>
        <begin position="7"/>
        <end position="28"/>
    </location>
</feature>
<evidence type="ECO:0000256" key="1">
    <source>
        <dbReference type="SAM" id="MobiDB-lite"/>
    </source>
</evidence>
<evidence type="ECO:0000256" key="2">
    <source>
        <dbReference type="SAM" id="Phobius"/>
    </source>
</evidence>
<reference evidence="4" key="1">
    <citation type="journal article" date="2020" name="Nature">
        <title>Giant virus diversity and host interactions through global metagenomics.</title>
        <authorList>
            <person name="Schulz F."/>
            <person name="Roux S."/>
            <person name="Paez-Espino D."/>
            <person name="Jungbluth S."/>
            <person name="Walsh D.A."/>
            <person name="Denef V.J."/>
            <person name="McMahon K.D."/>
            <person name="Konstantinidis K.T."/>
            <person name="Eloe-Fadrosh E.A."/>
            <person name="Kyrpides N.C."/>
            <person name="Woyke T."/>
        </authorList>
    </citation>
    <scope>NUCLEOTIDE SEQUENCE</scope>
    <source>
        <strain evidence="4">GVMAG-M-3300023184-135</strain>
    </source>
</reference>
<accession>A0A6C0HM16</accession>
<evidence type="ECO:0000313" key="4">
    <source>
        <dbReference type="EMBL" id="QHT80983.1"/>
    </source>
</evidence>
<dbReference type="AlphaFoldDB" id="A0A6C0HM16"/>
<sequence length="185" mass="19399">MKLSQGTLLRLGAVAVGLVVLVVVVNGYSGMKFGGEGLEGRDWVPQGPLPENPSYPTMVSSYSEGGNAAPSLAQESRHPTGQQEYSQTMLSPTDLLPQGGLGASWAATNPVGMGDLKGQSFLSPTYHYGINTVGQSLRNANLDVRSDPPNPRAAISPFLNSTIEPDLYRRELEIGESGAGASGPK</sequence>
<feature type="compositionally biased region" description="Polar residues" evidence="1">
    <location>
        <begin position="54"/>
        <end position="64"/>
    </location>
</feature>
<protein>
    <recommendedName>
        <fullName evidence="3">Minor capsid protein P11 C-terminal conserved region domain-containing protein</fullName>
    </recommendedName>
</protein>
<proteinExistence type="predicted"/>
<dbReference type="EMBL" id="MN739976">
    <property type="protein sequence ID" value="QHT80983.1"/>
    <property type="molecule type" value="Genomic_DNA"/>
</dbReference>
<keyword evidence="2" id="KW-0812">Transmembrane</keyword>
<evidence type="ECO:0000259" key="3">
    <source>
        <dbReference type="Pfam" id="PF23983"/>
    </source>
</evidence>
<keyword evidence="2" id="KW-0472">Membrane</keyword>
<dbReference type="Pfam" id="PF23983">
    <property type="entry name" value="P11_C"/>
    <property type="match status" value="1"/>
</dbReference>
<feature type="region of interest" description="Disordered" evidence="1">
    <location>
        <begin position="44"/>
        <end position="87"/>
    </location>
</feature>
<name>A0A6C0HM16_9ZZZZ</name>
<keyword evidence="2" id="KW-1133">Transmembrane helix</keyword>
<feature type="domain" description="Minor capsid protein P11 C-terminal conserved region" evidence="3">
    <location>
        <begin position="90"/>
        <end position="173"/>
    </location>
</feature>
<dbReference type="InterPro" id="IPR055730">
    <property type="entry name" value="P11_C"/>
</dbReference>
<organism evidence="4">
    <name type="scientific">viral metagenome</name>
    <dbReference type="NCBI Taxonomy" id="1070528"/>
    <lineage>
        <taxon>unclassified sequences</taxon>
        <taxon>metagenomes</taxon>
        <taxon>organismal metagenomes</taxon>
    </lineage>
</organism>